<evidence type="ECO:0000313" key="1">
    <source>
        <dbReference type="EMBL" id="AMP34898.1"/>
    </source>
</evidence>
<dbReference type="EMBL" id="KU140623">
    <property type="protein sequence ID" value="AMP34898.1"/>
    <property type="molecule type" value="Genomic_DNA"/>
</dbReference>
<proteinExistence type="predicted"/>
<dbReference type="AlphaFoldDB" id="A0A142BP90"/>
<geneLocation type="plasmid" evidence="1">
    <name>pSinB</name>
</geneLocation>
<organism evidence="1">
    <name type="scientific">Sinorhizobium sp. M14</name>
    <dbReference type="NCBI Taxonomy" id="430451"/>
    <lineage>
        <taxon>Bacteria</taxon>
        <taxon>Pseudomonadati</taxon>
        <taxon>Pseudomonadota</taxon>
        <taxon>Alphaproteobacteria</taxon>
        <taxon>Hyphomicrobiales</taxon>
        <taxon>Rhizobiaceae</taxon>
        <taxon>Sinorhizobium/Ensifer group</taxon>
        <taxon>Sinorhizobium</taxon>
    </lineage>
</organism>
<reference evidence="1" key="1">
    <citation type="submission" date="2015-11" db="EMBL/GenBank/DDBJ databases">
        <title>Molecular characterization of pSinB plasmid of arsenite oxidizing, metalotolerant Sinorhizobium sp. M14 - insight into the heavy metal resistome of sinorhizobial extrachromosomal replicons.</title>
        <authorList>
            <person name="Romaniuk K."/>
            <person name="Decewicz P."/>
            <person name="Mielnicki S."/>
            <person name="Sklodowska A."/>
            <person name="Dziewit L."/>
            <person name="Drewniak L."/>
        </authorList>
    </citation>
    <scope>NUCLEOTIDE SEQUENCE</scope>
    <source>
        <strain evidence="1">M14</strain>
        <plasmid evidence="1">pSinB</plasmid>
    </source>
</reference>
<sequence>MMGTRSETTGGGFWGKVIDACAIHRPLFGIVSIGPHREGSAFDEDHAGARALQRWFRESISKSRSPLDPHDDNAFTTLGYSVTVSASASLAI</sequence>
<gene>
    <name evidence="1" type="ORF">pSinB_031</name>
</gene>
<protein>
    <submittedName>
        <fullName evidence="1">Uncharacterized protein</fullName>
    </submittedName>
</protein>
<keyword evidence="1" id="KW-0614">Plasmid</keyword>
<name>A0A142BP90_9HYPH</name>
<accession>A0A142BP90</accession>